<organism evidence="1 2">
    <name type="scientific">Pygocentrus nattereri</name>
    <name type="common">Red-bellied piranha</name>
    <dbReference type="NCBI Taxonomy" id="42514"/>
    <lineage>
        <taxon>Eukaryota</taxon>
        <taxon>Metazoa</taxon>
        <taxon>Chordata</taxon>
        <taxon>Craniata</taxon>
        <taxon>Vertebrata</taxon>
        <taxon>Euteleostomi</taxon>
        <taxon>Actinopterygii</taxon>
        <taxon>Neopterygii</taxon>
        <taxon>Teleostei</taxon>
        <taxon>Ostariophysi</taxon>
        <taxon>Characiformes</taxon>
        <taxon>Characoidei</taxon>
        <taxon>Pygocentrus</taxon>
    </lineage>
</organism>
<dbReference type="GeneTree" id="ENSGT00530000063883"/>
<dbReference type="GO" id="GO:0031526">
    <property type="term" value="C:brush border membrane"/>
    <property type="evidence" value="ECO:0007669"/>
    <property type="project" value="TreeGrafter"/>
</dbReference>
<dbReference type="InterPro" id="IPR036528">
    <property type="entry name" value="Cloacn_immnty_sf"/>
</dbReference>
<dbReference type="GO" id="GO:0004622">
    <property type="term" value="F:phosphatidylcholine lysophospholipase activity"/>
    <property type="evidence" value="ECO:0007669"/>
    <property type="project" value="TreeGrafter"/>
</dbReference>
<reference evidence="1 2" key="1">
    <citation type="submission" date="2020-10" db="EMBL/GenBank/DDBJ databases">
        <title>Pygocentrus nattereri (red-bellied piranha) genome, fPygNat1, primary haplotype.</title>
        <authorList>
            <person name="Myers G."/>
            <person name="Meyer A."/>
            <person name="Karagic N."/>
            <person name="Pippel M."/>
            <person name="Winkler S."/>
            <person name="Tracey A."/>
            <person name="Wood J."/>
            <person name="Formenti G."/>
            <person name="Howe K."/>
            <person name="Fedrigo O."/>
            <person name="Jarvis E.D."/>
        </authorList>
    </citation>
    <scope>NUCLEOTIDE SEQUENCE [LARGE SCALE GENOMIC DNA]</scope>
</reference>
<dbReference type="AlphaFoldDB" id="A0AAR2M1P2"/>
<dbReference type="GO" id="GO:0015643">
    <property type="term" value="F:toxic substance binding"/>
    <property type="evidence" value="ECO:0007669"/>
    <property type="project" value="InterPro"/>
</dbReference>
<dbReference type="Pfam" id="PF00657">
    <property type="entry name" value="Lipase_GDSL"/>
    <property type="match status" value="1"/>
</dbReference>
<sequence>MLYNEVPRVLVNFVEILQIEDLRKVKSNTLGCSLQSTLCPCFINPEENSEELYEMKRINRELQTNTERLIYGGRYDKRDDFAVVLQPFFQNSVVPMGTPDLSFFSVDCFHFSERGHAEMAIALWNNMLEPVGSKQTYNNFTYARSKIQCPSEEHPFIFTRGNSLTTEPTGLMRRKRQKNQNLSSLEMKGTPL</sequence>
<dbReference type="Ensembl" id="ENSPNAT00000055097.1">
    <property type="protein sequence ID" value="ENSPNAP00000080516.1"/>
    <property type="gene ID" value="ENSPNAG00000033556.1"/>
</dbReference>
<dbReference type="GO" id="GO:0050253">
    <property type="term" value="F:retinyl-palmitate esterase activity"/>
    <property type="evidence" value="ECO:0007669"/>
    <property type="project" value="TreeGrafter"/>
</dbReference>
<dbReference type="Proteomes" id="UP001501920">
    <property type="component" value="Chromosome 10"/>
</dbReference>
<dbReference type="GO" id="GO:0006644">
    <property type="term" value="P:phospholipid metabolic process"/>
    <property type="evidence" value="ECO:0007669"/>
    <property type="project" value="TreeGrafter"/>
</dbReference>
<dbReference type="GO" id="GO:0030153">
    <property type="term" value="P:bacteriocin immunity"/>
    <property type="evidence" value="ECO:0007669"/>
    <property type="project" value="InterPro"/>
</dbReference>
<dbReference type="PANTHER" id="PTHR21325:SF52">
    <property type="entry name" value="PHOSPHOLIPASE B1, MEMBRANE-ASSOCIATED"/>
    <property type="match status" value="1"/>
</dbReference>
<dbReference type="InterPro" id="IPR038885">
    <property type="entry name" value="PLB1"/>
</dbReference>
<accession>A0AAR2M1P2</accession>
<dbReference type="GO" id="GO:0004623">
    <property type="term" value="F:phospholipase A2 activity"/>
    <property type="evidence" value="ECO:0007669"/>
    <property type="project" value="TreeGrafter"/>
</dbReference>
<evidence type="ECO:0008006" key="3">
    <source>
        <dbReference type="Google" id="ProtNLM"/>
    </source>
</evidence>
<dbReference type="InterPro" id="IPR001087">
    <property type="entry name" value="GDSL"/>
</dbReference>
<reference evidence="1" key="2">
    <citation type="submission" date="2025-08" db="UniProtKB">
        <authorList>
            <consortium name="Ensembl"/>
        </authorList>
    </citation>
    <scope>IDENTIFICATION</scope>
</reference>
<evidence type="ECO:0000313" key="1">
    <source>
        <dbReference type="Ensembl" id="ENSPNAP00000080516.1"/>
    </source>
</evidence>
<dbReference type="Gene3D" id="3.10.50.20">
    <property type="entry name" value="Cloacin immunity protein"/>
    <property type="match status" value="1"/>
</dbReference>
<dbReference type="PANTHER" id="PTHR21325">
    <property type="entry name" value="PHOSPHOLIPASE B, PLB1"/>
    <property type="match status" value="1"/>
</dbReference>
<reference evidence="1" key="3">
    <citation type="submission" date="2025-09" db="UniProtKB">
        <authorList>
            <consortium name="Ensembl"/>
        </authorList>
    </citation>
    <scope>IDENTIFICATION</scope>
</reference>
<protein>
    <recommendedName>
        <fullName evidence="3">Phospholipase B1, membrane-associated</fullName>
    </recommendedName>
</protein>
<proteinExistence type="predicted"/>
<evidence type="ECO:0000313" key="2">
    <source>
        <dbReference type="Proteomes" id="UP001501920"/>
    </source>
</evidence>
<keyword evidence="2" id="KW-1185">Reference proteome</keyword>
<name>A0AAR2M1P2_PYGNA</name>